<proteinExistence type="predicted"/>
<dbReference type="AlphaFoldDB" id="A0A2U9C2H5"/>
<name>A0A2U9C2H5_SCOMX</name>
<keyword evidence="2" id="KW-1185">Reference proteome</keyword>
<protein>
    <submittedName>
        <fullName evidence="1">Uncharacterized protein</fullName>
    </submittedName>
</protein>
<gene>
    <name evidence="1" type="ORF">SMAX5B_020495</name>
</gene>
<dbReference type="Proteomes" id="UP000246464">
    <property type="component" value="Chromosome 12"/>
</dbReference>
<reference evidence="1 2" key="1">
    <citation type="submission" date="2017-12" db="EMBL/GenBank/DDBJ databases">
        <title>Integrating genomic resources of turbot (Scophthalmus maximus) in depth evaluation of genetic and physical mapping variation across individuals.</title>
        <authorList>
            <person name="Martinez P."/>
        </authorList>
    </citation>
    <scope>NUCLEOTIDE SEQUENCE [LARGE SCALE GENOMIC DNA]</scope>
</reference>
<accession>A0A2U9C2H5</accession>
<organism evidence="1 2">
    <name type="scientific">Scophthalmus maximus</name>
    <name type="common">Turbot</name>
    <name type="synonym">Psetta maxima</name>
    <dbReference type="NCBI Taxonomy" id="52904"/>
    <lineage>
        <taxon>Eukaryota</taxon>
        <taxon>Metazoa</taxon>
        <taxon>Chordata</taxon>
        <taxon>Craniata</taxon>
        <taxon>Vertebrata</taxon>
        <taxon>Euteleostomi</taxon>
        <taxon>Actinopterygii</taxon>
        <taxon>Neopterygii</taxon>
        <taxon>Teleostei</taxon>
        <taxon>Neoteleostei</taxon>
        <taxon>Acanthomorphata</taxon>
        <taxon>Carangaria</taxon>
        <taxon>Pleuronectiformes</taxon>
        <taxon>Pleuronectoidei</taxon>
        <taxon>Scophthalmidae</taxon>
        <taxon>Scophthalmus</taxon>
    </lineage>
</organism>
<dbReference type="EMBL" id="CP026254">
    <property type="protein sequence ID" value="AWP10558.1"/>
    <property type="molecule type" value="Genomic_DNA"/>
</dbReference>
<evidence type="ECO:0000313" key="1">
    <source>
        <dbReference type="EMBL" id="AWP10558.1"/>
    </source>
</evidence>
<sequence length="59" mass="6637">MSKPNSSGRHRAISGPRVRHLDRETGDVISRTPACYLPPCFLVRGRETCLVQDADRTQK</sequence>
<evidence type="ECO:0000313" key="2">
    <source>
        <dbReference type="Proteomes" id="UP000246464"/>
    </source>
</evidence>